<dbReference type="AlphaFoldDB" id="A0A2R5GCS8"/>
<dbReference type="GO" id="GO:0006412">
    <property type="term" value="P:translation"/>
    <property type="evidence" value="ECO:0007669"/>
    <property type="project" value="InterPro"/>
</dbReference>
<protein>
    <submittedName>
        <fullName evidence="4">40S ribosomal protein S24</fullName>
    </submittedName>
</protein>
<comment type="caution">
    <text evidence="4">The sequence shown here is derived from an EMBL/GenBank/DDBJ whole genome shotgun (WGS) entry which is preliminary data.</text>
</comment>
<name>A0A2R5GCS8_9STRA</name>
<dbReference type="InterPro" id="IPR001976">
    <property type="entry name" value="Ribosomal_eS24"/>
</dbReference>
<reference evidence="4 5" key="1">
    <citation type="submission" date="2017-12" db="EMBL/GenBank/DDBJ databases">
        <title>Sequencing, de novo assembly and annotation of complete genome of a new Thraustochytrid species, strain FCC1311.</title>
        <authorList>
            <person name="Sedici K."/>
            <person name="Godart F."/>
            <person name="Aiese Cigliano R."/>
            <person name="Sanseverino W."/>
            <person name="Barakat M."/>
            <person name="Ortet P."/>
            <person name="Marechal E."/>
            <person name="Cagnac O."/>
            <person name="Amato A."/>
        </authorList>
    </citation>
    <scope>NUCLEOTIDE SEQUENCE [LARGE SCALE GENOMIC DNA]</scope>
</reference>
<dbReference type="HAMAP" id="MF_00545">
    <property type="entry name" value="Ribosomal_eS24"/>
    <property type="match status" value="1"/>
</dbReference>
<dbReference type="Proteomes" id="UP000241890">
    <property type="component" value="Unassembled WGS sequence"/>
</dbReference>
<keyword evidence="1 4" id="KW-0689">Ribosomal protein</keyword>
<feature type="region of interest" description="Disordered" evidence="3">
    <location>
        <begin position="108"/>
        <end position="137"/>
    </location>
</feature>
<gene>
    <name evidence="4" type="ORF">FCC1311_045982</name>
</gene>
<dbReference type="PANTHER" id="PTHR10496">
    <property type="entry name" value="40S RIBOSOMAL PROTEIN S24"/>
    <property type="match status" value="1"/>
</dbReference>
<evidence type="ECO:0000256" key="3">
    <source>
        <dbReference type="SAM" id="MobiDB-lite"/>
    </source>
</evidence>
<dbReference type="InterPro" id="IPR053709">
    <property type="entry name" value="eRP_eS24_sf"/>
</dbReference>
<proteinExistence type="inferred from homology"/>
<dbReference type="GO" id="GO:1990904">
    <property type="term" value="C:ribonucleoprotein complex"/>
    <property type="evidence" value="ECO:0007669"/>
    <property type="project" value="UniProtKB-KW"/>
</dbReference>
<dbReference type="OrthoDB" id="10251131at2759"/>
<evidence type="ECO:0000256" key="1">
    <source>
        <dbReference type="ARBA" id="ARBA00022980"/>
    </source>
</evidence>
<dbReference type="InterPro" id="IPR012678">
    <property type="entry name" value="Ribosomal_uL23/eL15/eS24_sf"/>
</dbReference>
<dbReference type="EMBL" id="BEYU01000040">
    <property type="protein sequence ID" value="GBG28375.1"/>
    <property type="molecule type" value="Genomic_DNA"/>
</dbReference>
<evidence type="ECO:0000256" key="2">
    <source>
        <dbReference type="ARBA" id="ARBA00023274"/>
    </source>
</evidence>
<evidence type="ECO:0000313" key="4">
    <source>
        <dbReference type="EMBL" id="GBG28375.1"/>
    </source>
</evidence>
<keyword evidence="2" id="KW-0687">Ribonucleoprotein</keyword>
<dbReference type="Pfam" id="PF01282">
    <property type="entry name" value="Ribosomal_S24e"/>
    <property type="match status" value="1"/>
</dbReference>
<dbReference type="SUPFAM" id="SSF54189">
    <property type="entry name" value="Ribosomal proteins S24e, L23 and L15e"/>
    <property type="match status" value="1"/>
</dbReference>
<organism evidence="4 5">
    <name type="scientific">Hondaea fermentalgiana</name>
    <dbReference type="NCBI Taxonomy" id="2315210"/>
    <lineage>
        <taxon>Eukaryota</taxon>
        <taxon>Sar</taxon>
        <taxon>Stramenopiles</taxon>
        <taxon>Bigyra</taxon>
        <taxon>Labyrinthulomycetes</taxon>
        <taxon>Thraustochytrida</taxon>
        <taxon>Thraustochytriidae</taxon>
        <taxon>Hondaea</taxon>
    </lineage>
</organism>
<evidence type="ECO:0000313" key="5">
    <source>
        <dbReference type="Proteomes" id="UP000241890"/>
    </source>
</evidence>
<keyword evidence="5" id="KW-1185">Reference proteome</keyword>
<dbReference type="GO" id="GO:0003735">
    <property type="term" value="F:structural constituent of ribosome"/>
    <property type="evidence" value="ECO:0007669"/>
    <property type="project" value="InterPro"/>
</dbReference>
<dbReference type="Gene3D" id="3.30.70.3370">
    <property type="match status" value="1"/>
</dbReference>
<accession>A0A2R5GCS8</accession>
<feature type="compositionally biased region" description="Basic residues" evidence="3">
    <location>
        <begin position="117"/>
        <end position="137"/>
    </location>
</feature>
<sequence length="137" mass="15217">MSGNNAVTIRTRKFVSNPLMARRQFILDVLHPGRAGVSKADLKEKIAKMFKVKDADSIILFNFKIAFGGGKSTGFCCIYNTVEDAKKLHAKHTLVRLGLVEAPVKKGRKGIKEAKNRGKKIRGVGRRLARKKAKRAE</sequence>
<dbReference type="FunCoup" id="A0A2R5GCS8">
    <property type="interactions" value="400"/>
</dbReference>
<dbReference type="GO" id="GO:0005840">
    <property type="term" value="C:ribosome"/>
    <property type="evidence" value="ECO:0007669"/>
    <property type="project" value="UniProtKB-KW"/>
</dbReference>
<dbReference type="InParanoid" id="A0A2R5GCS8"/>